<organism evidence="9 10">
    <name type="scientific">Candidatus Lachnoclostridium stercorigallinarum</name>
    <dbReference type="NCBI Taxonomy" id="2838634"/>
    <lineage>
        <taxon>Bacteria</taxon>
        <taxon>Bacillati</taxon>
        <taxon>Bacillota</taxon>
        <taxon>Clostridia</taxon>
        <taxon>Lachnospirales</taxon>
        <taxon>Lachnospiraceae</taxon>
    </lineage>
</organism>
<dbReference type="GO" id="GO:0004252">
    <property type="term" value="F:serine-type endopeptidase activity"/>
    <property type="evidence" value="ECO:0007669"/>
    <property type="project" value="UniProtKB-UniRule"/>
</dbReference>
<dbReference type="GO" id="GO:0006508">
    <property type="term" value="P:proteolysis"/>
    <property type="evidence" value="ECO:0007669"/>
    <property type="project" value="UniProtKB-KW"/>
</dbReference>
<dbReference type="InterPro" id="IPR051048">
    <property type="entry name" value="Peptidase_S8/S53_subtilisin"/>
</dbReference>
<evidence type="ECO:0000256" key="6">
    <source>
        <dbReference type="RuleBase" id="RU003355"/>
    </source>
</evidence>
<evidence type="ECO:0000259" key="8">
    <source>
        <dbReference type="Pfam" id="PF00082"/>
    </source>
</evidence>
<dbReference type="InterPro" id="IPR015500">
    <property type="entry name" value="Peptidase_S8_subtilisin-rel"/>
</dbReference>
<keyword evidence="7" id="KW-0732">Signal</keyword>
<dbReference type="Proteomes" id="UP000824101">
    <property type="component" value="Unassembled WGS sequence"/>
</dbReference>
<keyword evidence="4 5" id="KW-0720">Serine protease</keyword>
<sequence length="435" mass="45315">MGPFPDPLPTERRAHMAFFYRTSLAACLMAAACTISSQAATVSSGAFQTAEVGPGVSSLSPGDTYSEYQWGLENDGSLQLVEIRRRFTNGGSAYDSPTDGPHSGLPIPAGPGDYEVLTTNATPGVDINIAPAWELYDASQTNRDVVVAVIDTGVDILHPDLRESIWTNDDEIPGDGIDNDGNGYTDDYFGWDFFYNDASVFSMGSDEDTHGTHVAGTIAAGRNNGGVAGITGSQHVKIMVLKALGTSQGMGSPEDVIAAIRYAEANGASICNLSFCSNALSQELADTIQNSNMLFVVAAGNGDENGVGLDIDSSPTYPASLPFDNVITVSNLMFDGSLDSSSNYGAVSADIAAPGTYIVSTIPGGYGFLSGTSMAAPMVTGAAALLYSYRTDFSLTDVRNAILGSARQMDTLTGKVSSGGMLDVGAALQWTKQAV</sequence>
<evidence type="ECO:0000313" key="10">
    <source>
        <dbReference type="Proteomes" id="UP000824101"/>
    </source>
</evidence>
<feature type="active site" description="Charge relay system" evidence="5">
    <location>
        <position position="373"/>
    </location>
</feature>
<evidence type="ECO:0000313" key="9">
    <source>
        <dbReference type="EMBL" id="HIZ79920.1"/>
    </source>
</evidence>
<evidence type="ECO:0000256" key="5">
    <source>
        <dbReference type="PROSITE-ProRule" id="PRU01240"/>
    </source>
</evidence>
<keyword evidence="2 5" id="KW-0645">Protease</keyword>
<protein>
    <submittedName>
        <fullName evidence="9">S8 family serine peptidase</fullName>
    </submittedName>
</protein>
<dbReference type="Pfam" id="PF00082">
    <property type="entry name" value="Peptidase_S8"/>
    <property type="match status" value="1"/>
</dbReference>
<dbReference type="PROSITE" id="PS00138">
    <property type="entry name" value="SUBTILASE_SER"/>
    <property type="match status" value="1"/>
</dbReference>
<gene>
    <name evidence="9" type="ORF">IAA17_09060</name>
</gene>
<dbReference type="InterPro" id="IPR000209">
    <property type="entry name" value="Peptidase_S8/S53_dom"/>
</dbReference>
<reference evidence="9" key="2">
    <citation type="submission" date="2021-04" db="EMBL/GenBank/DDBJ databases">
        <authorList>
            <person name="Gilroy R."/>
        </authorList>
    </citation>
    <scope>NUCLEOTIDE SEQUENCE</scope>
    <source>
        <strain evidence="9">ChiBcec1-1093</strain>
    </source>
</reference>
<comment type="caution">
    <text evidence="9">The sequence shown here is derived from an EMBL/GenBank/DDBJ whole genome shotgun (WGS) entry which is preliminary data.</text>
</comment>
<dbReference type="InterPro" id="IPR036852">
    <property type="entry name" value="Peptidase_S8/S53_dom_sf"/>
</dbReference>
<comment type="similarity">
    <text evidence="1 5 6">Belongs to the peptidase S8 family.</text>
</comment>
<dbReference type="Gene3D" id="3.40.50.200">
    <property type="entry name" value="Peptidase S8/S53 domain"/>
    <property type="match status" value="1"/>
</dbReference>
<dbReference type="CDD" id="cd07473">
    <property type="entry name" value="Peptidases_S8_Subtilisin_like"/>
    <property type="match status" value="1"/>
</dbReference>
<accession>A0A9D2GIS3</accession>
<dbReference type="InterPro" id="IPR023827">
    <property type="entry name" value="Peptidase_S8_Asp-AS"/>
</dbReference>
<evidence type="ECO:0000256" key="4">
    <source>
        <dbReference type="ARBA" id="ARBA00022825"/>
    </source>
</evidence>
<name>A0A9D2GIS3_9FIRM</name>
<dbReference type="InterPro" id="IPR034204">
    <property type="entry name" value="PfSUB1-like_cat_dom"/>
</dbReference>
<evidence type="ECO:0000256" key="1">
    <source>
        <dbReference type="ARBA" id="ARBA00011073"/>
    </source>
</evidence>
<dbReference type="PROSITE" id="PS00137">
    <property type="entry name" value="SUBTILASE_HIS"/>
    <property type="match status" value="1"/>
</dbReference>
<dbReference type="InterPro" id="IPR022398">
    <property type="entry name" value="Peptidase_S8_His-AS"/>
</dbReference>
<feature type="active site" description="Charge relay system" evidence="5">
    <location>
        <position position="210"/>
    </location>
</feature>
<dbReference type="PROSITE" id="PS51892">
    <property type="entry name" value="SUBTILASE"/>
    <property type="match status" value="1"/>
</dbReference>
<dbReference type="PANTHER" id="PTHR43399">
    <property type="entry name" value="SUBTILISIN-RELATED"/>
    <property type="match status" value="1"/>
</dbReference>
<dbReference type="EMBL" id="DXBC01000143">
    <property type="protein sequence ID" value="HIZ79920.1"/>
    <property type="molecule type" value="Genomic_DNA"/>
</dbReference>
<evidence type="ECO:0000256" key="3">
    <source>
        <dbReference type="ARBA" id="ARBA00022801"/>
    </source>
</evidence>
<feature type="domain" description="Peptidase S8/S53" evidence="8">
    <location>
        <begin position="143"/>
        <end position="409"/>
    </location>
</feature>
<feature type="active site" description="Charge relay system" evidence="5">
    <location>
        <position position="151"/>
    </location>
</feature>
<evidence type="ECO:0000256" key="2">
    <source>
        <dbReference type="ARBA" id="ARBA00022670"/>
    </source>
</evidence>
<dbReference type="SUPFAM" id="SSF52743">
    <property type="entry name" value="Subtilisin-like"/>
    <property type="match status" value="1"/>
</dbReference>
<proteinExistence type="inferred from homology"/>
<reference evidence="9" key="1">
    <citation type="journal article" date="2021" name="PeerJ">
        <title>Extensive microbial diversity within the chicken gut microbiome revealed by metagenomics and culture.</title>
        <authorList>
            <person name="Gilroy R."/>
            <person name="Ravi A."/>
            <person name="Getino M."/>
            <person name="Pursley I."/>
            <person name="Horton D.L."/>
            <person name="Alikhan N.F."/>
            <person name="Baker D."/>
            <person name="Gharbi K."/>
            <person name="Hall N."/>
            <person name="Watson M."/>
            <person name="Adriaenssens E.M."/>
            <person name="Foster-Nyarko E."/>
            <person name="Jarju S."/>
            <person name="Secka A."/>
            <person name="Antonio M."/>
            <person name="Oren A."/>
            <person name="Chaudhuri R.R."/>
            <person name="La Ragione R."/>
            <person name="Hildebrand F."/>
            <person name="Pallen M.J."/>
        </authorList>
    </citation>
    <scope>NUCLEOTIDE SEQUENCE</scope>
    <source>
        <strain evidence="9">ChiBcec1-1093</strain>
    </source>
</reference>
<dbReference type="PANTHER" id="PTHR43399:SF4">
    <property type="entry name" value="CELL WALL-ASSOCIATED PROTEASE"/>
    <property type="match status" value="1"/>
</dbReference>
<dbReference type="PRINTS" id="PR00723">
    <property type="entry name" value="SUBTILISIN"/>
</dbReference>
<dbReference type="AlphaFoldDB" id="A0A9D2GIS3"/>
<dbReference type="PROSITE" id="PS00136">
    <property type="entry name" value="SUBTILASE_ASP"/>
    <property type="match status" value="1"/>
</dbReference>
<evidence type="ECO:0000256" key="7">
    <source>
        <dbReference type="SAM" id="SignalP"/>
    </source>
</evidence>
<dbReference type="InterPro" id="IPR023828">
    <property type="entry name" value="Peptidase_S8_Ser-AS"/>
</dbReference>
<feature type="chain" id="PRO_5039173006" evidence="7">
    <location>
        <begin position="40"/>
        <end position="435"/>
    </location>
</feature>
<feature type="signal peptide" evidence="7">
    <location>
        <begin position="1"/>
        <end position="39"/>
    </location>
</feature>
<keyword evidence="3 5" id="KW-0378">Hydrolase</keyword>